<gene>
    <name evidence="1" type="ORF">RCL2_002705600</name>
</gene>
<evidence type="ECO:0000313" key="2">
    <source>
        <dbReference type="Proteomes" id="UP000615446"/>
    </source>
</evidence>
<comment type="caution">
    <text evidence="1">The sequence shown here is derived from an EMBL/GenBank/DDBJ whole genome shotgun (WGS) entry which is preliminary data.</text>
</comment>
<reference evidence="1" key="1">
    <citation type="submission" date="2019-10" db="EMBL/GenBank/DDBJ databases">
        <title>Conservation and host-specific expression of non-tandemly repeated heterogenous ribosome RNA gene in arbuscular mycorrhizal fungi.</title>
        <authorList>
            <person name="Maeda T."/>
            <person name="Kobayashi Y."/>
            <person name="Nakagawa T."/>
            <person name="Ezawa T."/>
            <person name="Yamaguchi K."/>
            <person name="Bino T."/>
            <person name="Nishimoto Y."/>
            <person name="Shigenobu S."/>
            <person name="Kawaguchi M."/>
        </authorList>
    </citation>
    <scope>NUCLEOTIDE SEQUENCE</scope>
    <source>
        <strain evidence="1">HR1</strain>
    </source>
</reference>
<organism evidence="1 2">
    <name type="scientific">Rhizophagus clarus</name>
    <dbReference type="NCBI Taxonomy" id="94130"/>
    <lineage>
        <taxon>Eukaryota</taxon>
        <taxon>Fungi</taxon>
        <taxon>Fungi incertae sedis</taxon>
        <taxon>Mucoromycota</taxon>
        <taxon>Glomeromycotina</taxon>
        <taxon>Glomeromycetes</taxon>
        <taxon>Glomerales</taxon>
        <taxon>Glomeraceae</taxon>
        <taxon>Rhizophagus</taxon>
    </lineage>
</organism>
<name>A0A8H3MCX2_9GLOM</name>
<dbReference type="OrthoDB" id="2413945at2759"/>
<dbReference type="EMBL" id="BLAL01000286">
    <property type="protein sequence ID" value="GET00604.1"/>
    <property type="molecule type" value="Genomic_DNA"/>
</dbReference>
<protein>
    <submittedName>
        <fullName evidence="1">Uncharacterized protein</fullName>
    </submittedName>
</protein>
<dbReference type="AlphaFoldDB" id="A0A8H3MCX2"/>
<dbReference type="Proteomes" id="UP000615446">
    <property type="component" value="Unassembled WGS sequence"/>
</dbReference>
<evidence type="ECO:0000313" key="1">
    <source>
        <dbReference type="EMBL" id="GET00604.1"/>
    </source>
</evidence>
<sequence>MKEILHKSKEKIESKIKEYLAIPVPVQIPQKPIKKIIIIDSTLSPNASAQKKALEIINSTNIKLVELQQIYNSTNNLEIWNNLSDHIETLKQTLHNENNKIKRLKYQTEYQQRNRVKKTKLLHEHQEIIKYDSPDHLPLLIQYSDLHKHIHECIKFGTADKKRKKEIIKDDKAKVPLGISTVGKTFQTLQSFQEPVTLLDHDFPIISTSSSTHMSNLNSLIQDNRFDGILKINGQIKPIWILLVDGGPDENLHHIKNIF</sequence>
<proteinExistence type="predicted"/>
<accession>A0A8H3MCX2</accession>